<feature type="transmembrane region" description="Helical" evidence="6">
    <location>
        <begin position="89"/>
        <end position="108"/>
    </location>
</feature>
<keyword evidence="2" id="KW-0547">Nucleotide-binding</keyword>
<proteinExistence type="inferred from homology"/>
<dbReference type="Pfam" id="PF04408">
    <property type="entry name" value="WHD_HA2"/>
    <property type="match status" value="1"/>
</dbReference>
<dbReference type="PANTHER" id="PTHR18934">
    <property type="entry name" value="ATP-DEPENDENT RNA HELICASE"/>
    <property type="match status" value="1"/>
</dbReference>
<dbReference type="Gene3D" id="3.40.50.300">
    <property type="entry name" value="P-loop containing nucleotide triphosphate hydrolases"/>
    <property type="match status" value="1"/>
</dbReference>
<keyword evidence="5" id="KW-0067">ATP-binding</keyword>
<dbReference type="CDD" id="cd18791">
    <property type="entry name" value="SF2_C_RHA"/>
    <property type="match status" value="1"/>
</dbReference>
<dbReference type="PROSITE" id="PS51194">
    <property type="entry name" value="HELICASE_CTER"/>
    <property type="match status" value="1"/>
</dbReference>
<evidence type="ECO:0000256" key="2">
    <source>
        <dbReference type="ARBA" id="ARBA00022741"/>
    </source>
</evidence>
<dbReference type="GO" id="GO:0005524">
    <property type="term" value="F:ATP binding"/>
    <property type="evidence" value="ECO:0007669"/>
    <property type="project" value="UniProtKB-KW"/>
</dbReference>
<dbReference type="Proteomes" id="UP000466442">
    <property type="component" value="Linkage Group LG16"/>
</dbReference>
<reference evidence="9" key="1">
    <citation type="journal article" date="2021" name="Mol. Ecol. Resour.">
        <title>Apolygus lucorum genome provides insights into omnivorousness and mesophyll feeding.</title>
        <authorList>
            <person name="Liu Y."/>
            <person name="Liu H."/>
            <person name="Wang H."/>
            <person name="Huang T."/>
            <person name="Liu B."/>
            <person name="Yang B."/>
            <person name="Yin L."/>
            <person name="Li B."/>
            <person name="Zhang Y."/>
            <person name="Zhang S."/>
            <person name="Jiang F."/>
            <person name="Zhang X."/>
            <person name="Ren Y."/>
            <person name="Wang B."/>
            <person name="Wang S."/>
            <person name="Lu Y."/>
            <person name="Wu K."/>
            <person name="Fan W."/>
            <person name="Wang G."/>
        </authorList>
    </citation>
    <scope>NUCLEOTIDE SEQUENCE</scope>
    <source>
        <strain evidence="9">12Hb</strain>
    </source>
</reference>
<dbReference type="PANTHER" id="PTHR18934:SF119">
    <property type="entry name" value="ATP-DEPENDENT RNA HELICASE A"/>
    <property type="match status" value="1"/>
</dbReference>
<feature type="transmembrane region" description="Helical" evidence="6">
    <location>
        <begin position="114"/>
        <end position="132"/>
    </location>
</feature>
<gene>
    <name evidence="9" type="ORF">GE061_008292</name>
</gene>
<comment type="similarity">
    <text evidence="1">Belongs to the DEAD box helicase family. DEAH subfamily.</text>
</comment>
<dbReference type="GO" id="GO:0043138">
    <property type="term" value="F:3'-5' DNA helicase activity"/>
    <property type="evidence" value="ECO:0007669"/>
    <property type="project" value="TreeGrafter"/>
</dbReference>
<evidence type="ECO:0000256" key="6">
    <source>
        <dbReference type="SAM" id="Phobius"/>
    </source>
</evidence>
<protein>
    <recommendedName>
        <fullName evidence="8">Helicase C-terminal domain-containing protein</fullName>
    </recommendedName>
</protein>
<dbReference type="InterPro" id="IPR011709">
    <property type="entry name" value="DEAD-box_helicase_OB_fold"/>
</dbReference>
<dbReference type="GO" id="GO:0003724">
    <property type="term" value="F:RNA helicase activity"/>
    <property type="evidence" value="ECO:0007669"/>
    <property type="project" value="TreeGrafter"/>
</dbReference>
<dbReference type="GO" id="GO:0045944">
    <property type="term" value="P:positive regulation of transcription by RNA polymerase II"/>
    <property type="evidence" value="ECO:0007669"/>
    <property type="project" value="TreeGrafter"/>
</dbReference>
<keyword evidence="6" id="KW-0472">Membrane</keyword>
<name>A0A8S9WQN8_APOLU</name>
<sequence length="579" mass="65157">MLLFAIEFLGDILLFSTSGYVLLTDATLRNVTLNISTSSNSTNASTSFLTAEEDLTDFDIISEFTLMCVILVMIVTAAFQILTSILKVFILSSITLSFLLLFFCTDLSSTLGNYSVAYDVITLVGFFIALVIHGRQTEATKRLDFLWKLQDQRRVFESVPENVMKIILSTNIAETSITINDVVFVIDICKSKMKLFTSHNNMTNYATVWCSRTNMEQRKGRAGRVRPGFAFHLLSKARFEKLDEHQTPEMFRTPLHQLALSIKLLRLGNIGHFLSKALEPPPIDAVIEAEVLLREMRCLDKENELTPLGKILAKLPIEPRLGKMMILGSIFKVADGLATIAANSSTMPEVFITDRRLTGLQRGPEAEEFFCESKQVSQPTLKVTADAKTQLRELLMSCGFSEECLLPMFYNFNGEDPNLDMIVALLCMGFYPNVCFHKDKRKVLTTESKPALIHKTSVNCTKFDTNFQSPFFVFGEKIRTRAVSCKQTTMVTPLHLLLFGSRKVELVDGCVRLDNWVNFKMEPSHAAAIVSLRPALESLVVRTAEDPESAGALRRRQGGHRGDRRTLLHERWPIQPEPV</sequence>
<dbReference type="SMART" id="SM00847">
    <property type="entry name" value="HA2"/>
    <property type="match status" value="1"/>
</dbReference>
<evidence type="ECO:0000256" key="7">
    <source>
        <dbReference type="SAM" id="SignalP"/>
    </source>
</evidence>
<dbReference type="GO" id="GO:0005730">
    <property type="term" value="C:nucleolus"/>
    <property type="evidence" value="ECO:0007669"/>
    <property type="project" value="TreeGrafter"/>
</dbReference>
<evidence type="ECO:0000256" key="1">
    <source>
        <dbReference type="ARBA" id="ARBA00008792"/>
    </source>
</evidence>
<dbReference type="GO" id="GO:0050684">
    <property type="term" value="P:regulation of mRNA processing"/>
    <property type="evidence" value="ECO:0007669"/>
    <property type="project" value="TreeGrafter"/>
</dbReference>
<accession>A0A8S9WQN8</accession>
<dbReference type="GO" id="GO:1990904">
    <property type="term" value="C:ribonucleoprotein complex"/>
    <property type="evidence" value="ECO:0007669"/>
    <property type="project" value="TreeGrafter"/>
</dbReference>
<feature type="signal peptide" evidence="7">
    <location>
        <begin position="1"/>
        <end position="19"/>
    </location>
</feature>
<comment type="caution">
    <text evidence="9">The sequence shown here is derived from an EMBL/GenBank/DDBJ whole genome shotgun (WGS) entry which is preliminary data.</text>
</comment>
<dbReference type="InterPro" id="IPR048333">
    <property type="entry name" value="HA2_WH"/>
</dbReference>
<dbReference type="InterPro" id="IPR027417">
    <property type="entry name" value="P-loop_NTPase"/>
</dbReference>
<dbReference type="EMBL" id="WIXP02000016">
    <property type="protein sequence ID" value="KAF6198544.1"/>
    <property type="molecule type" value="Genomic_DNA"/>
</dbReference>
<dbReference type="InterPro" id="IPR001650">
    <property type="entry name" value="Helicase_C-like"/>
</dbReference>
<feature type="domain" description="Helicase C-terminal" evidence="8">
    <location>
        <begin position="80"/>
        <end position="266"/>
    </location>
</feature>
<evidence type="ECO:0000313" key="9">
    <source>
        <dbReference type="EMBL" id="KAF6198544.1"/>
    </source>
</evidence>
<keyword evidence="6" id="KW-1133">Transmembrane helix</keyword>
<dbReference type="SMART" id="SM00490">
    <property type="entry name" value="HELICc"/>
    <property type="match status" value="1"/>
</dbReference>
<evidence type="ECO:0000256" key="3">
    <source>
        <dbReference type="ARBA" id="ARBA00022801"/>
    </source>
</evidence>
<dbReference type="Pfam" id="PF07717">
    <property type="entry name" value="OB_NTP_bind"/>
    <property type="match status" value="1"/>
</dbReference>
<dbReference type="Pfam" id="PF00271">
    <property type="entry name" value="Helicase_C"/>
    <property type="match status" value="1"/>
</dbReference>
<evidence type="ECO:0000313" key="10">
    <source>
        <dbReference type="Proteomes" id="UP000466442"/>
    </source>
</evidence>
<keyword evidence="4" id="KW-0347">Helicase</keyword>
<dbReference type="AlphaFoldDB" id="A0A8S9WQN8"/>
<keyword evidence="6" id="KW-0812">Transmembrane</keyword>
<organism evidence="9 10">
    <name type="scientific">Apolygus lucorum</name>
    <name type="common">Small green plant bug</name>
    <name type="synonym">Lygocoris lucorum</name>
    <dbReference type="NCBI Taxonomy" id="248454"/>
    <lineage>
        <taxon>Eukaryota</taxon>
        <taxon>Metazoa</taxon>
        <taxon>Ecdysozoa</taxon>
        <taxon>Arthropoda</taxon>
        <taxon>Hexapoda</taxon>
        <taxon>Insecta</taxon>
        <taxon>Pterygota</taxon>
        <taxon>Neoptera</taxon>
        <taxon>Paraneoptera</taxon>
        <taxon>Hemiptera</taxon>
        <taxon>Heteroptera</taxon>
        <taxon>Panheteroptera</taxon>
        <taxon>Cimicomorpha</taxon>
        <taxon>Miridae</taxon>
        <taxon>Mirini</taxon>
        <taxon>Apolygus</taxon>
    </lineage>
</organism>
<keyword evidence="10" id="KW-1185">Reference proteome</keyword>
<feature type="chain" id="PRO_5035902644" description="Helicase C-terminal domain-containing protein" evidence="7">
    <location>
        <begin position="20"/>
        <end position="579"/>
    </location>
</feature>
<dbReference type="GO" id="GO:0003723">
    <property type="term" value="F:RNA binding"/>
    <property type="evidence" value="ECO:0007669"/>
    <property type="project" value="TreeGrafter"/>
</dbReference>
<keyword evidence="3" id="KW-0378">Hydrolase</keyword>
<keyword evidence="7" id="KW-0732">Signal</keyword>
<dbReference type="InterPro" id="IPR007502">
    <property type="entry name" value="Helicase-assoc_dom"/>
</dbReference>
<evidence type="ECO:0000256" key="4">
    <source>
        <dbReference type="ARBA" id="ARBA00022806"/>
    </source>
</evidence>
<evidence type="ECO:0000256" key="5">
    <source>
        <dbReference type="ARBA" id="ARBA00022840"/>
    </source>
</evidence>
<dbReference type="SUPFAM" id="SSF52540">
    <property type="entry name" value="P-loop containing nucleoside triphosphate hydrolases"/>
    <property type="match status" value="1"/>
</dbReference>
<evidence type="ECO:0000259" key="8">
    <source>
        <dbReference type="PROSITE" id="PS51194"/>
    </source>
</evidence>
<dbReference type="Gene3D" id="1.20.120.1080">
    <property type="match status" value="1"/>
</dbReference>
<dbReference type="OrthoDB" id="5600252at2759"/>
<dbReference type="GO" id="GO:0016887">
    <property type="term" value="F:ATP hydrolysis activity"/>
    <property type="evidence" value="ECO:0007669"/>
    <property type="project" value="TreeGrafter"/>
</dbReference>